<comment type="catalytic activity">
    <reaction evidence="7 8">
        <text>N-acetyl-D-glucosamine 6-phosphate + H2O = D-glucosamine 6-phosphate + acetate</text>
        <dbReference type="Rhea" id="RHEA:22936"/>
        <dbReference type="ChEBI" id="CHEBI:15377"/>
        <dbReference type="ChEBI" id="CHEBI:30089"/>
        <dbReference type="ChEBI" id="CHEBI:57513"/>
        <dbReference type="ChEBI" id="CHEBI:58725"/>
        <dbReference type="EC" id="3.5.1.25"/>
    </reaction>
</comment>
<evidence type="ECO:0000256" key="10">
    <source>
        <dbReference type="PIRSR" id="PIRSR038994-2"/>
    </source>
</evidence>
<dbReference type="InterPro" id="IPR006680">
    <property type="entry name" value="Amidohydro-rel"/>
</dbReference>
<evidence type="ECO:0000256" key="4">
    <source>
        <dbReference type="ARBA" id="ARBA00022723"/>
    </source>
</evidence>
<evidence type="ECO:0000256" key="7">
    <source>
        <dbReference type="ARBA" id="ARBA00047647"/>
    </source>
</evidence>
<feature type="binding site" evidence="10">
    <location>
        <position position="272"/>
    </location>
    <ligand>
        <name>substrate</name>
    </ligand>
</feature>
<comment type="cofactor">
    <cofactor evidence="11">
        <name>a divalent metal cation</name>
        <dbReference type="ChEBI" id="CHEBI:60240"/>
    </cofactor>
    <text evidence="11">Binds 1 divalent metal cation per subunit.</text>
</comment>
<dbReference type="EC" id="3.5.1.25" evidence="2 8"/>
<accession>A0A1S3HTL4</accession>
<organism evidence="13 14">
    <name type="scientific">Lingula anatina</name>
    <name type="common">Brachiopod</name>
    <name type="synonym">Lingula unguis</name>
    <dbReference type="NCBI Taxonomy" id="7574"/>
    <lineage>
        <taxon>Eukaryota</taxon>
        <taxon>Metazoa</taxon>
        <taxon>Spiralia</taxon>
        <taxon>Lophotrochozoa</taxon>
        <taxon>Brachiopoda</taxon>
        <taxon>Linguliformea</taxon>
        <taxon>Lingulata</taxon>
        <taxon>Lingulida</taxon>
        <taxon>Linguloidea</taxon>
        <taxon>Lingulidae</taxon>
        <taxon>Lingula</taxon>
    </lineage>
</organism>
<dbReference type="PIRSF" id="PIRSF038994">
    <property type="entry name" value="NagA"/>
    <property type="match status" value="1"/>
</dbReference>
<dbReference type="GeneID" id="106157704"/>
<evidence type="ECO:0000259" key="12">
    <source>
        <dbReference type="Pfam" id="PF01979"/>
    </source>
</evidence>
<keyword evidence="6 8" id="KW-0119">Carbohydrate metabolism</keyword>
<keyword evidence="4 11" id="KW-0479">Metal-binding</keyword>
<dbReference type="SUPFAM" id="SSF51338">
    <property type="entry name" value="Composite domain of metallo-dependent hydrolases"/>
    <property type="match status" value="1"/>
</dbReference>
<dbReference type="InterPro" id="IPR003764">
    <property type="entry name" value="GlcNAc_6-P_deAcase"/>
</dbReference>
<protein>
    <recommendedName>
        <fullName evidence="3 8">N-acetylglucosamine-6-phosphate deacetylase</fullName>
        <ecNumber evidence="2 8">3.5.1.25</ecNumber>
    </recommendedName>
</protein>
<proteinExistence type="inferred from homology"/>
<feature type="binding site" evidence="10">
    <location>
        <begin position="328"/>
        <end position="330"/>
    </location>
    <ligand>
        <name>substrate</name>
    </ligand>
</feature>
<evidence type="ECO:0000313" key="14">
    <source>
        <dbReference type="RefSeq" id="XP_013388886.1"/>
    </source>
</evidence>
<feature type="binding site" evidence="11">
    <location>
        <position position="143"/>
    </location>
    <ligand>
        <name>Zn(2+)</name>
        <dbReference type="ChEBI" id="CHEBI:29105"/>
    </ligand>
</feature>
<dbReference type="NCBIfam" id="TIGR00221">
    <property type="entry name" value="nagA"/>
    <property type="match status" value="1"/>
</dbReference>
<evidence type="ECO:0000256" key="6">
    <source>
        <dbReference type="ARBA" id="ARBA00023277"/>
    </source>
</evidence>
<evidence type="ECO:0000256" key="5">
    <source>
        <dbReference type="ARBA" id="ARBA00022801"/>
    </source>
</evidence>
<dbReference type="GO" id="GO:0046872">
    <property type="term" value="F:metal ion binding"/>
    <property type="evidence" value="ECO:0007669"/>
    <property type="project" value="UniProtKB-KW"/>
</dbReference>
<feature type="binding site" evidence="10">
    <location>
        <begin position="234"/>
        <end position="235"/>
    </location>
    <ligand>
        <name>substrate</name>
    </ligand>
</feature>
<dbReference type="SUPFAM" id="SSF51556">
    <property type="entry name" value="Metallo-dependent hydrolases"/>
    <property type="match status" value="1"/>
</dbReference>
<dbReference type="GO" id="GO:0106279">
    <property type="term" value="P:negative regulation of UDP-N-acetylglucosamine biosynthetic process"/>
    <property type="evidence" value="ECO:0007669"/>
    <property type="project" value="UniProtKB-ARBA"/>
</dbReference>
<dbReference type="AlphaFoldDB" id="A0A1S3HTL4"/>
<dbReference type="Pfam" id="PF01979">
    <property type="entry name" value="Amidohydro_1"/>
    <property type="match status" value="1"/>
</dbReference>
<evidence type="ECO:0000256" key="2">
    <source>
        <dbReference type="ARBA" id="ARBA00011899"/>
    </source>
</evidence>
<comment type="similarity">
    <text evidence="1 8">Belongs to the metallo-dependent hydrolases superfamily. NagA family.</text>
</comment>
<keyword evidence="5 8" id="KW-0378">Hydrolase</keyword>
<dbReference type="Gene3D" id="3.20.20.140">
    <property type="entry name" value="Metal-dependent hydrolases"/>
    <property type="match status" value="1"/>
</dbReference>
<keyword evidence="13" id="KW-1185">Reference proteome</keyword>
<dbReference type="FunFam" id="3.20.20.140:FF:000023">
    <property type="entry name" value="N-acetylglucosamine-6-phosphate deacetylase"/>
    <property type="match status" value="1"/>
</dbReference>
<sequence>MPGNKTVSDGHIFQFKNCRILRNHSIFVEDLWVRDGKIIDPEKLFYVEKGYADFQVDCKNAIIAPGFIDVQINGGFGIDFSSNFDDIEGGVQKVAKGILQHGCTSFCPTIISSSKEVYKKVLPKIKIKAGGRDGAEILGVHVEGPFISKEKRGAHLLENMATYDNGFSDVLDMYHDISSVRIVTLAPELPRSLDVIREFVDRGVVVSLGHSMASLSQGEEAVKHGASFITHLFNAMLPFHHRDPHLVGLLASYKHPPDLRIIYYGIISDGIHTNPCAERIAHRTHAKGLVLVTDAIAAMGFPSGQHQIGPQLIEIRNKRAMIAGTETLCGSIATMNQCVKYFYEATECTMVDALESASLHPARLLKITDRKGSLDYGTDADFVMLDDSLNLLATYIGGELVWDSKLGYDRVVNHGTRRI</sequence>
<dbReference type="CDD" id="cd00854">
    <property type="entry name" value="NagA"/>
    <property type="match status" value="1"/>
</dbReference>
<dbReference type="GO" id="GO:0006046">
    <property type="term" value="P:N-acetylglucosamine catabolic process"/>
    <property type="evidence" value="ECO:0007669"/>
    <property type="project" value="TreeGrafter"/>
</dbReference>
<feature type="binding site" evidence="11">
    <location>
        <position position="210"/>
    </location>
    <ligand>
        <name>Zn(2+)</name>
        <dbReference type="ChEBI" id="CHEBI:29105"/>
    </ligand>
</feature>
<evidence type="ECO:0000256" key="1">
    <source>
        <dbReference type="ARBA" id="ARBA00010716"/>
    </source>
</evidence>
<feature type="binding site" evidence="10">
    <location>
        <position position="154"/>
    </location>
    <ligand>
        <name>substrate</name>
    </ligand>
</feature>
<dbReference type="InterPro" id="IPR011059">
    <property type="entry name" value="Metal-dep_hydrolase_composite"/>
</dbReference>
<dbReference type="PANTHER" id="PTHR11113:SF14">
    <property type="entry name" value="N-ACETYLGLUCOSAMINE-6-PHOSPHATE DEACETYLASE"/>
    <property type="match status" value="1"/>
</dbReference>
<dbReference type="Proteomes" id="UP000085678">
    <property type="component" value="Unplaced"/>
</dbReference>
<feature type="binding site" evidence="10">
    <location>
        <position position="242"/>
    </location>
    <ligand>
        <name>substrate</name>
    </ligand>
</feature>
<reference evidence="14" key="1">
    <citation type="submission" date="2025-08" db="UniProtKB">
        <authorList>
            <consortium name="RefSeq"/>
        </authorList>
    </citation>
    <scope>IDENTIFICATION</scope>
    <source>
        <tissue evidence="14">Gonads</tissue>
    </source>
</reference>
<name>A0A1S3HTL4_LINAN</name>
<dbReference type="InterPro" id="IPR032466">
    <property type="entry name" value="Metal_Hydrolase"/>
</dbReference>
<gene>
    <name evidence="14" type="primary">LOC106157704</name>
</gene>
<evidence type="ECO:0000256" key="3">
    <source>
        <dbReference type="ARBA" id="ARBA00018029"/>
    </source>
</evidence>
<dbReference type="OrthoDB" id="10264777at2759"/>
<evidence type="ECO:0000256" key="9">
    <source>
        <dbReference type="PIRSR" id="PIRSR038994-1"/>
    </source>
</evidence>
<dbReference type="GO" id="GO:0019262">
    <property type="term" value="P:N-acetylneuraminate catabolic process"/>
    <property type="evidence" value="ECO:0007669"/>
    <property type="project" value="UniProtKB-ARBA"/>
</dbReference>
<evidence type="ECO:0000256" key="8">
    <source>
        <dbReference type="PIRNR" id="PIRNR038994"/>
    </source>
</evidence>
<feature type="active site" description="Proton donor/acceptor" evidence="9">
    <location>
        <position position="294"/>
    </location>
</feature>
<feature type="domain" description="Amidohydrolase-related" evidence="12">
    <location>
        <begin position="62"/>
        <end position="401"/>
    </location>
</feature>
<evidence type="ECO:0000313" key="13">
    <source>
        <dbReference type="Proteomes" id="UP000085678"/>
    </source>
</evidence>
<dbReference type="PANTHER" id="PTHR11113">
    <property type="entry name" value="N-ACETYLGLUCOSAMINE-6-PHOSPHATE DEACETYLASE"/>
    <property type="match status" value="1"/>
</dbReference>
<dbReference type="GO" id="GO:0008448">
    <property type="term" value="F:N-acetylglucosamine-6-phosphate deacetylase activity"/>
    <property type="evidence" value="ECO:0007669"/>
    <property type="project" value="UniProtKB-UniRule"/>
</dbReference>
<feature type="binding site" evidence="11">
    <location>
        <position position="231"/>
    </location>
    <ligand>
        <name>Zn(2+)</name>
        <dbReference type="ChEBI" id="CHEBI:29105"/>
    </ligand>
</feature>
<dbReference type="RefSeq" id="XP_013388886.1">
    <property type="nucleotide sequence ID" value="XM_013533432.1"/>
</dbReference>
<evidence type="ECO:0000256" key="11">
    <source>
        <dbReference type="PIRSR" id="PIRSR038994-3"/>
    </source>
</evidence>
<dbReference type="Gene3D" id="2.30.40.10">
    <property type="entry name" value="Urease, subunit C, domain 1"/>
    <property type="match status" value="1"/>
</dbReference>
<dbReference type="KEGG" id="lak:106157704"/>